<gene>
    <name evidence="1" type="ORF">B9Z19DRAFT_1120408</name>
</gene>
<dbReference type="Gene3D" id="3.60.130.30">
    <property type="match status" value="1"/>
</dbReference>
<evidence type="ECO:0000313" key="2">
    <source>
        <dbReference type="Proteomes" id="UP000244722"/>
    </source>
</evidence>
<name>A0A2T7A4H3_TUBBO</name>
<sequence length="476" mass="54125">MHTPAGHLNALPYISQEETKAFKLPDPSSADILPLNFTTYLCQQGEHGPTALWNYKLQQQLSSELMLSAKMNREAEAAETNGQSTFRPIFGSNCSTIEVFFQIESNGERAPPTSRKATLEDIKALGCTLDKNYEKIFVMFGVRLQLIYGEKIEEYMEKALRWNIKEYASGNPPAIPMDTRHKNCVEWLLSSLHLCWPPWAQGSIYYWGIWMEQAQAKLGSVTTKDTNVKGHMKKALLPLCKAMGAITRAQRILLAAIDLECLQEYEKILSKCLDHRTSFETDERECFTLRTCSVNVFTEPHVDGGDVKNDWASICPLGEFENGDFCIIQLKRRFVYKKNRKLRIYSITAFRINIMNSLSIGMDIREQTTPGNLSRTLNTPLSLFRSTGTPTTQITPSVRSPPTILEWLGTLWRYPQYPPIPVQSPRIAENTMRMRNITPAALKSTTSLSRMTTAYFGIETIGRMMRKADRDCEISE</sequence>
<dbReference type="OrthoDB" id="4638065at2759"/>
<dbReference type="EMBL" id="NESQ01000024">
    <property type="protein sequence ID" value="PUU82643.1"/>
    <property type="molecule type" value="Genomic_DNA"/>
</dbReference>
<accession>A0A2T7A4H3</accession>
<dbReference type="AlphaFoldDB" id="A0A2T7A4H3"/>
<evidence type="ECO:0000313" key="1">
    <source>
        <dbReference type="EMBL" id="PUU82643.1"/>
    </source>
</evidence>
<comment type="caution">
    <text evidence="1">The sequence shown here is derived from an EMBL/GenBank/DDBJ whole genome shotgun (WGS) entry which is preliminary data.</text>
</comment>
<organism evidence="1 2">
    <name type="scientific">Tuber borchii</name>
    <name type="common">White truffle</name>
    <dbReference type="NCBI Taxonomy" id="42251"/>
    <lineage>
        <taxon>Eukaryota</taxon>
        <taxon>Fungi</taxon>
        <taxon>Dikarya</taxon>
        <taxon>Ascomycota</taxon>
        <taxon>Pezizomycotina</taxon>
        <taxon>Pezizomycetes</taxon>
        <taxon>Pezizales</taxon>
        <taxon>Tuberaceae</taxon>
        <taxon>Tuber</taxon>
    </lineage>
</organism>
<dbReference type="Proteomes" id="UP000244722">
    <property type="component" value="Unassembled WGS sequence"/>
</dbReference>
<proteinExistence type="predicted"/>
<reference evidence="1 2" key="1">
    <citation type="submission" date="2017-04" db="EMBL/GenBank/DDBJ databases">
        <title>Draft genome sequence of Tuber borchii Vittad., a whitish edible truffle.</title>
        <authorList>
            <consortium name="DOE Joint Genome Institute"/>
            <person name="Murat C."/>
            <person name="Kuo A."/>
            <person name="Barry K.W."/>
            <person name="Clum A."/>
            <person name="Dockter R.B."/>
            <person name="Fauchery L."/>
            <person name="Iotti M."/>
            <person name="Kohler A."/>
            <person name="Labutti K."/>
            <person name="Lindquist E.A."/>
            <person name="Lipzen A."/>
            <person name="Ohm R.A."/>
            <person name="Wang M."/>
            <person name="Grigoriev I.V."/>
            <person name="Zambonelli A."/>
            <person name="Martin F.M."/>
        </authorList>
    </citation>
    <scope>NUCLEOTIDE SEQUENCE [LARGE SCALE GENOMIC DNA]</scope>
    <source>
        <strain evidence="1 2">Tbo3840</strain>
    </source>
</reference>
<keyword evidence="2" id="KW-1185">Reference proteome</keyword>
<protein>
    <submittedName>
        <fullName evidence="1">Uncharacterized protein</fullName>
    </submittedName>
</protein>